<sequence length="54" mass="6543">FLKQTMRHVRKVLKVRSTVERRDMSEKEKSLREKNAKILTKLLLILEQEHVIKN</sequence>
<keyword evidence="2" id="KW-1185">Reference proteome</keyword>
<reference evidence="2" key="1">
    <citation type="journal article" date="2011" name="Nat. Genet.">
        <title>The Arabidopsis lyrata genome sequence and the basis of rapid genome size change.</title>
        <authorList>
            <person name="Hu T.T."/>
            <person name="Pattyn P."/>
            <person name="Bakker E.G."/>
            <person name="Cao J."/>
            <person name="Cheng J.-F."/>
            <person name="Clark R.M."/>
            <person name="Fahlgren N."/>
            <person name="Fawcett J.A."/>
            <person name="Grimwood J."/>
            <person name="Gundlach H."/>
            <person name="Haberer G."/>
            <person name="Hollister J.D."/>
            <person name="Ossowski S."/>
            <person name="Ottilar R.P."/>
            <person name="Salamov A.A."/>
            <person name="Schneeberger K."/>
            <person name="Spannagl M."/>
            <person name="Wang X."/>
            <person name="Yang L."/>
            <person name="Nasrallah M.E."/>
            <person name="Bergelson J."/>
            <person name="Carrington J.C."/>
            <person name="Gaut B.S."/>
            <person name="Schmutz J."/>
            <person name="Mayer K.F.X."/>
            <person name="Van de Peer Y."/>
            <person name="Grigoriev I.V."/>
            <person name="Nordborg M."/>
            <person name="Weigel D."/>
            <person name="Guo Y.-L."/>
        </authorList>
    </citation>
    <scope>NUCLEOTIDE SEQUENCE [LARGE SCALE GENOMIC DNA]</scope>
    <source>
        <strain evidence="2">cv. MN47</strain>
    </source>
</reference>
<feature type="non-terminal residue" evidence="1">
    <location>
        <position position="1"/>
    </location>
</feature>
<dbReference type="Proteomes" id="UP000008694">
    <property type="component" value="Unassembled WGS sequence"/>
</dbReference>
<name>D7L2N8_ARALL</name>
<protein>
    <submittedName>
        <fullName evidence="1">Predicted protein</fullName>
    </submittedName>
</protein>
<dbReference type="AlphaFoldDB" id="D7L2N8"/>
<proteinExistence type="predicted"/>
<accession>D7L2N8</accession>
<gene>
    <name evidence="1" type="ORF">ARALYDRAFT_674133</name>
</gene>
<evidence type="ECO:0000313" key="1">
    <source>
        <dbReference type="EMBL" id="EFH60105.1"/>
    </source>
</evidence>
<organism evidence="2">
    <name type="scientific">Arabidopsis lyrata subsp. lyrata</name>
    <name type="common">Lyre-leaved rock-cress</name>
    <dbReference type="NCBI Taxonomy" id="81972"/>
    <lineage>
        <taxon>Eukaryota</taxon>
        <taxon>Viridiplantae</taxon>
        <taxon>Streptophyta</taxon>
        <taxon>Embryophyta</taxon>
        <taxon>Tracheophyta</taxon>
        <taxon>Spermatophyta</taxon>
        <taxon>Magnoliopsida</taxon>
        <taxon>eudicotyledons</taxon>
        <taxon>Gunneridae</taxon>
        <taxon>Pentapetalae</taxon>
        <taxon>rosids</taxon>
        <taxon>malvids</taxon>
        <taxon>Brassicales</taxon>
        <taxon>Brassicaceae</taxon>
        <taxon>Camelineae</taxon>
        <taxon>Arabidopsis</taxon>
    </lineage>
</organism>
<dbReference type="HOGENOM" id="CLU_3056562_0_0_1"/>
<dbReference type="Gramene" id="Al_scaffold_0003_3330">
    <property type="protein sequence ID" value="Al_scaffold_0003_3330"/>
    <property type="gene ID" value="Al_scaffold_0003_3330"/>
</dbReference>
<evidence type="ECO:0000313" key="2">
    <source>
        <dbReference type="Proteomes" id="UP000008694"/>
    </source>
</evidence>
<dbReference type="EMBL" id="GL348715">
    <property type="protein sequence ID" value="EFH60105.1"/>
    <property type="molecule type" value="Genomic_DNA"/>
</dbReference>